<evidence type="ECO:0000256" key="7">
    <source>
        <dbReference type="ARBA" id="ARBA00023180"/>
    </source>
</evidence>
<dbReference type="GO" id="GO:0005788">
    <property type="term" value="C:endoplasmic reticulum lumen"/>
    <property type="evidence" value="ECO:0007669"/>
    <property type="project" value="UniProtKB-SubCell"/>
</dbReference>
<dbReference type="Gene3D" id="3.40.50.300">
    <property type="entry name" value="P-loop containing nucleotide triphosphate hydrolases"/>
    <property type="match status" value="1"/>
</dbReference>
<keyword evidence="4" id="KW-0547">Nucleotide-binding</keyword>
<keyword evidence="6" id="KW-0067">ATP-binding</keyword>
<dbReference type="InterPro" id="IPR010448">
    <property type="entry name" value="Torsin"/>
</dbReference>
<dbReference type="Pfam" id="PF21376">
    <property type="entry name" value="TOR1A_C"/>
    <property type="match status" value="1"/>
</dbReference>
<keyword evidence="5" id="KW-0256">Endoplasmic reticulum</keyword>
<keyword evidence="10" id="KW-1185">Reference proteome</keyword>
<protein>
    <submittedName>
        <fullName evidence="11">Torsin-1A</fullName>
    </submittedName>
</protein>
<evidence type="ECO:0000313" key="11">
    <source>
        <dbReference type="RefSeq" id="XP_003739186.1"/>
    </source>
</evidence>
<dbReference type="GeneID" id="100899680"/>
<dbReference type="SUPFAM" id="SSF52540">
    <property type="entry name" value="P-loop containing nucleoside triphosphate hydrolases"/>
    <property type="match status" value="1"/>
</dbReference>
<dbReference type="PANTHER" id="PTHR10760">
    <property type="entry name" value="TORSIN"/>
    <property type="match status" value="1"/>
</dbReference>
<comment type="similarity">
    <text evidence="2">Belongs to the ClpA/ClpB family. Torsin subfamily.</text>
</comment>
<dbReference type="InterPro" id="IPR049337">
    <property type="entry name" value="TOR1A_C"/>
</dbReference>
<name>A0AAJ6QP36_9ACAR</name>
<dbReference type="GO" id="GO:0016887">
    <property type="term" value="F:ATP hydrolysis activity"/>
    <property type="evidence" value="ECO:0007669"/>
    <property type="project" value="InterPro"/>
</dbReference>
<keyword evidence="7" id="KW-0325">Glycoprotein</keyword>
<feature type="chain" id="PRO_5042483569" evidence="8">
    <location>
        <begin position="24"/>
        <end position="375"/>
    </location>
</feature>
<dbReference type="FunFam" id="3.40.50.300:FF:002276">
    <property type="entry name" value="Torsin, putative"/>
    <property type="match status" value="1"/>
</dbReference>
<dbReference type="RefSeq" id="XP_003739186.1">
    <property type="nucleotide sequence ID" value="XM_003739138.1"/>
</dbReference>
<gene>
    <name evidence="11" type="primary">LOC100899680</name>
</gene>
<dbReference type="GO" id="GO:0005524">
    <property type="term" value="F:ATP binding"/>
    <property type="evidence" value="ECO:0007669"/>
    <property type="project" value="UniProtKB-KW"/>
</dbReference>
<evidence type="ECO:0000256" key="6">
    <source>
        <dbReference type="ARBA" id="ARBA00022840"/>
    </source>
</evidence>
<dbReference type="GO" id="GO:0071218">
    <property type="term" value="P:cellular response to misfolded protein"/>
    <property type="evidence" value="ECO:0007669"/>
    <property type="project" value="TreeGrafter"/>
</dbReference>
<reference evidence="11" key="1">
    <citation type="submission" date="2025-08" db="UniProtKB">
        <authorList>
            <consortium name="RefSeq"/>
        </authorList>
    </citation>
    <scope>IDENTIFICATION</scope>
</reference>
<feature type="signal peptide" evidence="8">
    <location>
        <begin position="1"/>
        <end position="23"/>
    </location>
</feature>
<keyword evidence="3 8" id="KW-0732">Signal</keyword>
<evidence type="ECO:0000256" key="1">
    <source>
        <dbReference type="ARBA" id="ARBA00004319"/>
    </source>
</evidence>
<dbReference type="PANTHER" id="PTHR10760:SF2">
    <property type="entry name" value="LD13476P-RELATED"/>
    <property type="match status" value="1"/>
</dbReference>
<dbReference type="CTD" id="31399"/>
<dbReference type="InterPro" id="IPR027417">
    <property type="entry name" value="P-loop_NTPase"/>
</dbReference>
<evidence type="ECO:0000313" key="10">
    <source>
        <dbReference type="Proteomes" id="UP000694867"/>
    </source>
</evidence>
<proteinExistence type="inferred from homology"/>
<evidence type="ECO:0000256" key="3">
    <source>
        <dbReference type="ARBA" id="ARBA00022729"/>
    </source>
</evidence>
<organism evidence="10 11">
    <name type="scientific">Galendromus occidentalis</name>
    <name type="common">western predatory mite</name>
    <dbReference type="NCBI Taxonomy" id="34638"/>
    <lineage>
        <taxon>Eukaryota</taxon>
        <taxon>Metazoa</taxon>
        <taxon>Ecdysozoa</taxon>
        <taxon>Arthropoda</taxon>
        <taxon>Chelicerata</taxon>
        <taxon>Arachnida</taxon>
        <taxon>Acari</taxon>
        <taxon>Parasitiformes</taxon>
        <taxon>Mesostigmata</taxon>
        <taxon>Gamasina</taxon>
        <taxon>Phytoseioidea</taxon>
        <taxon>Phytoseiidae</taxon>
        <taxon>Typhlodrominae</taxon>
        <taxon>Galendromus</taxon>
    </lineage>
</organism>
<evidence type="ECO:0000256" key="8">
    <source>
        <dbReference type="SAM" id="SignalP"/>
    </source>
</evidence>
<evidence type="ECO:0000256" key="2">
    <source>
        <dbReference type="ARBA" id="ARBA00006235"/>
    </source>
</evidence>
<evidence type="ECO:0000259" key="9">
    <source>
        <dbReference type="Pfam" id="PF21376"/>
    </source>
</evidence>
<dbReference type="KEGG" id="goe:100899680"/>
<accession>A0AAJ6QP36</accession>
<dbReference type="AlphaFoldDB" id="A0AAJ6QP36"/>
<dbReference type="Pfam" id="PF06309">
    <property type="entry name" value="Torsin"/>
    <property type="match status" value="1"/>
</dbReference>
<evidence type="ECO:0000256" key="5">
    <source>
        <dbReference type="ARBA" id="ARBA00022824"/>
    </source>
</evidence>
<dbReference type="Proteomes" id="UP000694867">
    <property type="component" value="Unplaced"/>
</dbReference>
<comment type="subcellular location">
    <subcellularLocation>
        <location evidence="1">Endoplasmic reticulum lumen</location>
    </subcellularLocation>
</comment>
<evidence type="ECO:0000256" key="4">
    <source>
        <dbReference type="ARBA" id="ARBA00022741"/>
    </source>
</evidence>
<sequence>MRPWPGVVVLFLVAGPFWGPVAAIEPVSMAVGGVAIAASAGLAWFSAFKCRHEECCEEPWIRRIKCTGQGKGGKDVKDSNVTLEENDYHYLEHVLKQSLHGQPLVYASVPGAVAQHLCNPNPKKALVMSFHGWTGGGKNYASMLLANYLYKKGLESDYVKLYVSTLHFPHSDEIGRYKRKLQKEIVDQVKKCPRSMFIFDEIDKMPAGLIDIIKPFLDFHVALDGVDYRKCIFVFLSNTAGDLIARQALTYWKNGIERNKISLKEMEAVIGLGSFNEKGGLYRADIVDKNLIDVFVPFLPLEKRQINQCIRDDFVRKHVEPTRRMVDTIAKELEYIPADYQLYSSTGCKKVQHKVQQYLHGGVSDEEEDSGEEDE</sequence>
<feature type="domain" description="Torsin-1A C-terminal" evidence="9">
    <location>
        <begin position="301"/>
        <end position="358"/>
    </location>
</feature>